<evidence type="ECO:0000256" key="6">
    <source>
        <dbReference type="NCBIfam" id="TIGR01928"/>
    </source>
</evidence>
<dbReference type="SFLD" id="SFLDG00180">
    <property type="entry name" value="muconate_cycloisomerase"/>
    <property type="match status" value="1"/>
</dbReference>
<evidence type="ECO:0000313" key="9">
    <source>
        <dbReference type="Proteomes" id="UP000184080"/>
    </source>
</evidence>
<dbReference type="Proteomes" id="UP000184080">
    <property type="component" value="Unassembled WGS sequence"/>
</dbReference>
<dbReference type="InterPro" id="IPR036849">
    <property type="entry name" value="Enolase-like_C_sf"/>
</dbReference>
<keyword evidence="9" id="KW-1185">Reference proteome</keyword>
<name>A0A1M6GWT1_9CLOT</name>
<dbReference type="GO" id="GO:0016854">
    <property type="term" value="F:racemase and epimerase activity"/>
    <property type="evidence" value="ECO:0007669"/>
    <property type="project" value="UniProtKB-ARBA"/>
</dbReference>
<dbReference type="RefSeq" id="WP_073006579.1">
    <property type="nucleotide sequence ID" value="NZ_FQZO01000003.1"/>
</dbReference>
<proteinExistence type="predicted"/>
<dbReference type="GO" id="GO:0046872">
    <property type="term" value="F:metal ion binding"/>
    <property type="evidence" value="ECO:0007669"/>
    <property type="project" value="UniProtKB-KW"/>
</dbReference>
<organism evidence="8 9">
    <name type="scientific">Clostridium amylolyticum</name>
    <dbReference type="NCBI Taxonomy" id="1121298"/>
    <lineage>
        <taxon>Bacteria</taxon>
        <taxon>Bacillati</taxon>
        <taxon>Bacillota</taxon>
        <taxon>Clostridia</taxon>
        <taxon>Eubacteriales</taxon>
        <taxon>Clostridiaceae</taxon>
        <taxon>Clostridium</taxon>
    </lineage>
</organism>
<reference evidence="8 9" key="1">
    <citation type="submission" date="2016-11" db="EMBL/GenBank/DDBJ databases">
        <authorList>
            <person name="Jaros S."/>
            <person name="Januszkiewicz K."/>
            <person name="Wedrychowicz H."/>
        </authorList>
    </citation>
    <scope>NUCLEOTIDE SEQUENCE [LARGE SCALE GENOMIC DNA]</scope>
    <source>
        <strain evidence="8 9">DSM 21864</strain>
    </source>
</reference>
<evidence type="ECO:0000259" key="7">
    <source>
        <dbReference type="SMART" id="SM00922"/>
    </source>
</evidence>
<dbReference type="InterPro" id="IPR029065">
    <property type="entry name" value="Enolase_C-like"/>
</dbReference>
<dbReference type="UniPathway" id="UPA01057">
    <property type="reaction ID" value="UER00165"/>
</dbReference>
<comment type="cofactor">
    <cofactor evidence="1">
        <name>a divalent metal cation</name>
        <dbReference type="ChEBI" id="CHEBI:60240"/>
    </cofactor>
</comment>
<dbReference type="UniPathway" id="UPA00079"/>
<dbReference type="EC" id="4.2.1.113" evidence="5 6"/>
<evidence type="ECO:0000256" key="3">
    <source>
        <dbReference type="ARBA" id="ARBA00022842"/>
    </source>
</evidence>
<dbReference type="GO" id="GO:0009234">
    <property type="term" value="P:menaquinone biosynthetic process"/>
    <property type="evidence" value="ECO:0007669"/>
    <property type="project" value="UniProtKB-UniRule"/>
</dbReference>
<keyword evidence="2" id="KW-0479">Metal-binding</keyword>
<dbReference type="NCBIfam" id="TIGR01928">
    <property type="entry name" value="menC_lowGC_arch"/>
    <property type="match status" value="1"/>
</dbReference>
<keyword evidence="3" id="KW-0460">Magnesium</keyword>
<evidence type="ECO:0000256" key="2">
    <source>
        <dbReference type="ARBA" id="ARBA00022723"/>
    </source>
</evidence>
<dbReference type="GO" id="GO:0043748">
    <property type="term" value="F:O-succinylbenzoate synthase activity"/>
    <property type="evidence" value="ECO:0007669"/>
    <property type="project" value="UniProtKB-EC"/>
</dbReference>
<dbReference type="Pfam" id="PF02746">
    <property type="entry name" value="MR_MLE_N"/>
    <property type="match status" value="1"/>
</dbReference>
<gene>
    <name evidence="8" type="ORF">SAMN05444401_2277</name>
</gene>
<dbReference type="PANTHER" id="PTHR48073:SF5">
    <property type="entry name" value="O-SUCCINYLBENZOATE SYNTHASE"/>
    <property type="match status" value="1"/>
</dbReference>
<dbReference type="SUPFAM" id="SSF51604">
    <property type="entry name" value="Enolase C-terminal domain-like"/>
    <property type="match status" value="1"/>
</dbReference>
<dbReference type="InterPro" id="IPR029017">
    <property type="entry name" value="Enolase-like_N"/>
</dbReference>
<dbReference type="Pfam" id="PF13378">
    <property type="entry name" value="MR_MLE_C"/>
    <property type="match status" value="1"/>
</dbReference>
<evidence type="ECO:0000256" key="5">
    <source>
        <dbReference type="ARBA" id="ARBA00029491"/>
    </source>
</evidence>
<keyword evidence="4" id="KW-0456">Lyase</keyword>
<dbReference type="SMART" id="SM00922">
    <property type="entry name" value="MR_MLE"/>
    <property type="match status" value="1"/>
</dbReference>
<sequence length="387" mass="43824">MINESAVIDKVELYEVKIPLKVPFQISGGVSYFRRSLIVVLHSGEFKGYGEAAPFDEPYYSSETISSVKALYNEVLFKRIVGKSISSINHMNKILSEGIRGNNFAKCGIENAYWELLCNKNNCTMKELILYKLKAMETEEKYLEHKPYIESGVSIGIPVDGKLETLAKWTEEYITDGYKRIKIKIKPGWDISALELVRNIIGEYPLWTDSNSSFDYKTHKDIFKAMDKYNCLFHEQPLHHDDIIDHSKLGKYIDTPICLDESLKSYKVAKQALEIGASSIWNIKIQRIGGLLEGLKIYKLAVENDIKLWGGTMPESGIGAIPIINLASLCGFVYPADVEASERWYGAGNDLIELEMSKDGRIIVPTCTSVEEIIDKNNFQKFCTKII</sequence>
<dbReference type="SUPFAM" id="SSF54826">
    <property type="entry name" value="Enolase N-terminal domain-like"/>
    <property type="match status" value="1"/>
</dbReference>
<dbReference type="PANTHER" id="PTHR48073">
    <property type="entry name" value="O-SUCCINYLBENZOATE SYNTHASE-RELATED"/>
    <property type="match status" value="1"/>
</dbReference>
<dbReference type="SFLD" id="SFLDS00001">
    <property type="entry name" value="Enolase"/>
    <property type="match status" value="1"/>
</dbReference>
<dbReference type="AlphaFoldDB" id="A0A1M6GWT1"/>
<dbReference type="Gene3D" id="3.30.390.10">
    <property type="entry name" value="Enolase-like, N-terminal domain"/>
    <property type="match status" value="1"/>
</dbReference>
<dbReference type="InterPro" id="IPR010197">
    <property type="entry name" value="OSBS/NAAAR"/>
</dbReference>
<dbReference type="EMBL" id="FQZO01000003">
    <property type="protein sequence ID" value="SHJ14421.1"/>
    <property type="molecule type" value="Genomic_DNA"/>
</dbReference>
<evidence type="ECO:0000256" key="1">
    <source>
        <dbReference type="ARBA" id="ARBA00001968"/>
    </source>
</evidence>
<dbReference type="InterPro" id="IPR013342">
    <property type="entry name" value="Mandelate_racemase_C"/>
</dbReference>
<feature type="domain" description="Mandelate racemase/muconate lactonizing enzyme C-terminal" evidence="7">
    <location>
        <begin position="163"/>
        <end position="256"/>
    </location>
</feature>
<dbReference type="Gene3D" id="3.20.20.120">
    <property type="entry name" value="Enolase-like C-terminal domain"/>
    <property type="match status" value="1"/>
</dbReference>
<dbReference type="OrthoDB" id="9774531at2"/>
<dbReference type="InterPro" id="IPR013341">
    <property type="entry name" value="Mandelate_racemase_N_dom"/>
</dbReference>
<dbReference type="STRING" id="1121298.SAMN05444401_2277"/>
<protein>
    <recommendedName>
        <fullName evidence="5 6">o-succinylbenzoate synthase</fullName>
        <ecNumber evidence="5 6">4.2.1.113</ecNumber>
    </recommendedName>
</protein>
<evidence type="ECO:0000256" key="4">
    <source>
        <dbReference type="ARBA" id="ARBA00023239"/>
    </source>
</evidence>
<accession>A0A1M6GWT1</accession>
<evidence type="ECO:0000313" key="8">
    <source>
        <dbReference type="EMBL" id="SHJ14421.1"/>
    </source>
</evidence>